<evidence type="ECO:0000256" key="3">
    <source>
        <dbReference type="ARBA" id="ARBA00022827"/>
    </source>
</evidence>
<evidence type="ECO:0000259" key="5">
    <source>
        <dbReference type="Pfam" id="PF00890"/>
    </source>
</evidence>
<dbReference type="Pfam" id="PF00890">
    <property type="entry name" value="FAD_binding_2"/>
    <property type="match status" value="1"/>
</dbReference>
<dbReference type="AlphaFoldDB" id="A0A2G9TN42"/>
<dbReference type="EMBL" id="KZ358086">
    <property type="protein sequence ID" value="PIO59345.1"/>
    <property type="molecule type" value="Genomic_DNA"/>
</dbReference>
<evidence type="ECO:0000313" key="7">
    <source>
        <dbReference type="Proteomes" id="UP000230423"/>
    </source>
</evidence>
<dbReference type="InterPro" id="IPR003953">
    <property type="entry name" value="FAD-dep_OxRdtase_2_FAD-bd"/>
</dbReference>
<evidence type="ECO:0000256" key="4">
    <source>
        <dbReference type="ARBA" id="ARBA00023002"/>
    </source>
</evidence>
<dbReference type="SUPFAM" id="SSF51905">
    <property type="entry name" value="FAD/NAD(P)-binding domain"/>
    <property type="match status" value="1"/>
</dbReference>
<protein>
    <recommendedName>
        <fullName evidence="5">FAD-dependent oxidoreductase 2 FAD-binding domain-containing protein</fullName>
    </recommendedName>
</protein>
<dbReference type="Gene3D" id="3.50.50.60">
    <property type="entry name" value="FAD/NAD(P)-binding domain"/>
    <property type="match status" value="1"/>
</dbReference>
<evidence type="ECO:0000256" key="2">
    <source>
        <dbReference type="ARBA" id="ARBA00022630"/>
    </source>
</evidence>
<name>A0A2G9TN42_TELCI</name>
<feature type="domain" description="FAD-dependent oxidoreductase 2 FAD-binding" evidence="5">
    <location>
        <begin position="2"/>
        <end position="104"/>
    </location>
</feature>
<dbReference type="GO" id="GO:0016491">
    <property type="term" value="F:oxidoreductase activity"/>
    <property type="evidence" value="ECO:0007669"/>
    <property type="project" value="UniProtKB-KW"/>
</dbReference>
<accession>A0A2G9TN42</accession>
<reference evidence="6 7" key="1">
    <citation type="submission" date="2015-09" db="EMBL/GenBank/DDBJ databases">
        <title>Draft genome of the parasitic nematode Teladorsagia circumcincta isolate WARC Sus (inbred).</title>
        <authorList>
            <person name="Mitreva M."/>
        </authorList>
    </citation>
    <scope>NUCLEOTIDE SEQUENCE [LARGE SCALE GENOMIC DNA]</scope>
    <source>
        <strain evidence="6 7">S</strain>
    </source>
</reference>
<dbReference type="SUPFAM" id="SSF56425">
    <property type="entry name" value="Succinate dehydrogenase/fumarate reductase flavoprotein, catalytic domain"/>
    <property type="match status" value="1"/>
</dbReference>
<dbReference type="InterPro" id="IPR036188">
    <property type="entry name" value="FAD/NAD-bd_sf"/>
</dbReference>
<keyword evidence="7" id="KW-1185">Reference proteome</keyword>
<dbReference type="Proteomes" id="UP000230423">
    <property type="component" value="Unassembled WGS sequence"/>
</dbReference>
<comment type="cofactor">
    <cofactor evidence="1">
        <name>FAD</name>
        <dbReference type="ChEBI" id="CHEBI:57692"/>
    </cofactor>
</comment>
<dbReference type="PANTHER" id="PTHR43400:SF7">
    <property type="entry name" value="FAD-DEPENDENT OXIDOREDUCTASE 2 FAD BINDING DOMAIN-CONTAINING PROTEIN"/>
    <property type="match status" value="1"/>
</dbReference>
<gene>
    <name evidence="6" type="ORF">TELCIR_19195</name>
</gene>
<organism evidence="6 7">
    <name type="scientific">Teladorsagia circumcincta</name>
    <name type="common">Brown stomach worm</name>
    <name type="synonym">Ostertagia circumcincta</name>
    <dbReference type="NCBI Taxonomy" id="45464"/>
    <lineage>
        <taxon>Eukaryota</taxon>
        <taxon>Metazoa</taxon>
        <taxon>Ecdysozoa</taxon>
        <taxon>Nematoda</taxon>
        <taxon>Chromadorea</taxon>
        <taxon>Rhabditida</taxon>
        <taxon>Rhabditina</taxon>
        <taxon>Rhabditomorpha</taxon>
        <taxon>Strongyloidea</taxon>
        <taxon>Trichostrongylidae</taxon>
        <taxon>Teladorsagia</taxon>
    </lineage>
</organism>
<keyword evidence="3" id="KW-0274">FAD</keyword>
<dbReference type="OrthoDB" id="71672at2759"/>
<evidence type="ECO:0000256" key="1">
    <source>
        <dbReference type="ARBA" id="ARBA00001974"/>
    </source>
</evidence>
<dbReference type="InterPro" id="IPR050315">
    <property type="entry name" value="FAD-oxidoreductase_2"/>
</dbReference>
<dbReference type="Gene3D" id="3.90.700.10">
    <property type="entry name" value="Succinate dehydrogenase/fumarate reductase flavoprotein, catalytic domain"/>
    <property type="match status" value="1"/>
</dbReference>
<keyword evidence="2" id="KW-0285">Flavoprotein</keyword>
<evidence type="ECO:0000313" key="6">
    <source>
        <dbReference type="EMBL" id="PIO59345.1"/>
    </source>
</evidence>
<dbReference type="InterPro" id="IPR027477">
    <property type="entry name" value="Succ_DH/fumarate_Rdtase_cat_sf"/>
</dbReference>
<dbReference type="PANTHER" id="PTHR43400">
    <property type="entry name" value="FUMARATE REDUCTASE"/>
    <property type="match status" value="1"/>
</dbReference>
<keyword evidence="4" id="KW-0560">Oxidoreductase</keyword>
<proteinExistence type="predicted"/>
<sequence>MGISPNVLEKTLMDYNKYANSSSGDAKEKDSFGKTVFPVAIEPGQPIYAAIITPAIHYTMGGLKIDKQARVYNEFMNQPFKGLLAAGEVTGGVHGANRLAGNSLLECVVFGRIAGGSAASINYSHEEL</sequence>